<protein>
    <recommendedName>
        <fullName evidence="10">RNA polymerase sigma factor</fullName>
    </recommendedName>
</protein>
<evidence type="ECO:0000256" key="2">
    <source>
        <dbReference type="ARBA" id="ARBA00023015"/>
    </source>
</evidence>
<keyword evidence="4" id="KW-0804">Transcription</keyword>
<dbReference type="Pfam" id="PF04542">
    <property type="entry name" value="Sigma70_r2"/>
    <property type="match status" value="1"/>
</dbReference>
<dbReference type="RefSeq" id="WP_158085420.1">
    <property type="nucleotide sequence ID" value="NZ_LVYD01000071.1"/>
</dbReference>
<keyword evidence="2" id="KW-0805">Transcription regulation</keyword>
<dbReference type="SUPFAM" id="SSF88659">
    <property type="entry name" value="Sigma3 and sigma4 domains of RNA polymerase sigma factors"/>
    <property type="match status" value="1"/>
</dbReference>
<dbReference type="Pfam" id="PF08281">
    <property type="entry name" value="Sigma70_r4_2"/>
    <property type="match status" value="1"/>
</dbReference>
<dbReference type="PANTHER" id="PTHR43133">
    <property type="entry name" value="RNA POLYMERASE ECF-TYPE SIGMA FACTO"/>
    <property type="match status" value="1"/>
</dbReference>
<dbReference type="EMBL" id="LVYD01000071">
    <property type="protein sequence ID" value="OQP59930.1"/>
    <property type="molecule type" value="Genomic_DNA"/>
</dbReference>
<dbReference type="InterPro" id="IPR036388">
    <property type="entry name" value="WH-like_DNA-bd_sf"/>
</dbReference>
<evidence type="ECO:0000256" key="4">
    <source>
        <dbReference type="ARBA" id="ARBA00023163"/>
    </source>
</evidence>
<evidence type="ECO:0000259" key="7">
    <source>
        <dbReference type="Pfam" id="PF08281"/>
    </source>
</evidence>
<evidence type="ECO:0000256" key="1">
    <source>
        <dbReference type="ARBA" id="ARBA00010641"/>
    </source>
</evidence>
<dbReference type="Proteomes" id="UP000192796">
    <property type="component" value="Unassembled WGS sequence"/>
</dbReference>
<dbReference type="InterPro" id="IPR013324">
    <property type="entry name" value="RNA_pol_sigma_r3/r4-like"/>
</dbReference>
<comment type="caution">
    <text evidence="8">The sequence shown here is derived from an EMBL/GenBank/DDBJ whole genome shotgun (WGS) entry which is preliminary data.</text>
</comment>
<reference evidence="8 9" key="1">
    <citation type="submission" date="2016-03" db="EMBL/GenBank/DDBJ databases">
        <title>Niastella vici sp. nov., isolated from farmland soil.</title>
        <authorList>
            <person name="Chen L."/>
            <person name="Wang D."/>
            <person name="Yang S."/>
            <person name="Wang G."/>
        </authorList>
    </citation>
    <scope>NUCLEOTIDE SEQUENCE [LARGE SCALE GENOMIC DNA]</scope>
    <source>
        <strain evidence="8 9">DJ57</strain>
    </source>
</reference>
<feature type="domain" description="RNA polymerase sigma-70 region 2" evidence="6">
    <location>
        <begin position="31"/>
        <end position="97"/>
    </location>
</feature>
<dbReference type="NCBIfam" id="TIGR02937">
    <property type="entry name" value="sigma70-ECF"/>
    <property type="match status" value="1"/>
</dbReference>
<keyword evidence="5" id="KW-1133">Transmembrane helix</keyword>
<organism evidence="8 9">
    <name type="scientific">Niastella vici</name>
    <dbReference type="NCBI Taxonomy" id="1703345"/>
    <lineage>
        <taxon>Bacteria</taxon>
        <taxon>Pseudomonadati</taxon>
        <taxon>Bacteroidota</taxon>
        <taxon>Chitinophagia</taxon>
        <taxon>Chitinophagales</taxon>
        <taxon>Chitinophagaceae</taxon>
        <taxon>Niastella</taxon>
    </lineage>
</organism>
<dbReference type="InterPro" id="IPR039425">
    <property type="entry name" value="RNA_pol_sigma-70-like"/>
</dbReference>
<dbReference type="OrthoDB" id="1342792at2"/>
<dbReference type="InterPro" id="IPR014284">
    <property type="entry name" value="RNA_pol_sigma-70_dom"/>
</dbReference>
<dbReference type="GO" id="GO:0003677">
    <property type="term" value="F:DNA binding"/>
    <property type="evidence" value="ECO:0007669"/>
    <property type="project" value="InterPro"/>
</dbReference>
<name>A0A1V9FNL1_9BACT</name>
<dbReference type="NCBIfam" id="TIGR02985">
    <property type="entry name" value="Sig70_bacteroi1"/>
    <property type="match status" value="1"/>
</dbReference>
<evidence type="ECO:0000259" key="6">
    <source>
        <dbReference type="Pfam" id="PF04542"/>
    </source>
</evidence>
<dbReference type="InterPro" id="IPR014327">
    <property type="entry name" value="RNA_pol_sigma70_bacteroid"/>
</dbReference>
<keyword evidence="5" id="KW-0812">Transmembrane</keyword>
<dbReference type="InterPro" id="IPR007627">
    <property type="entry name" value="RNA_pol_sigma70_r2"/>
</dbReference>
<dbReference type="SUPFAM" id="SSF88946">
    <property type="entry name" value="Sigma2 domain of RNA polymerase sigma factors"/>
    <property type="match status" value="1"/>
</dbReference>
<dbReference type="GO" id="GO:0006352">
    <property type="term" value="P:DNA-templated transcription initiation"/>
    <property type="evidence" value="ECO:0007669"/>
    <property type="project" value="InterPro"/>
</dbReference>
<evidence type="ECO:0000313" key="8">
    <source>
        <dbReference type="EMBL" id="OQP59930.1"/>
    </source>
</evidence>
<dbReference type="InterPro" id="IPR013325">
    <property type="entry name" value="RNA_pol_sigma_r2"/>
</dbReference>
<dbReference type="STRING" id="1703345.A3860_35665"/>
<dbReference type="GO" id="GO:0016987">
    <property type="term" value="F:sigma factor activity"/>
    <property type="evidence" value="ECO:0007669"/>
    <property type="project" value="UniProtKB-KW"/>
</dbReference>
<keyword evidence="9" id="KW-1185">Reference proteome</keyword>
<keyword evidence="5" id="KW-0472">Membrane</keyword>
<dbReference type="PANTHER" id="PTHR43133:SF46">
    <property type="entry name" value="RNA POLYMERASE SIGMA-70 FACTOR ECF SUBFAMILY"/>
    <property type="match status" value="1"/>
</dbReference>
<gene>
    <name evidence="8" type="ORF">A3860_35665</name>
</gene>
<dbReference type="InterPro" id="IPR013249">
    <property type="entry name" value="RNA_pol_sigma70_r4_t2"/>
</dbReference>
<evidence type="ECO:0008006" key="10">
    <source>
        <dbReference type="Google" id="ProtNLM"/>
    </source>
</evidence>
<evidence type="ECO:0000313" key="9">
    <source>
        <dbReference type="Proteomes" id="UP000192796"/>
    </source>
</evidence>
<dbReference type="Gene3D" id="1.10.10.10">
    <property type="entry name" value="Winged helix-like DNA-binding domain superfamily/Winged helix DNA-binding domain"/>
    <property type="match status" value="1"/>
</dbReference>
<dbReference type="AlphaFoldDB" id="A0A1V9FNL1"/>
<proteinExistence type="inferred from homology"/>
<evidence type="ECO:0000256" key="5">
    <source>
        <dbReference type="SAM" id="Phobius"/>
    </source>
</evidence>
<feature type="transmembrane region" description="Helical" evidence="5">
    <location>
        <begin position="190"/>
        <end position="208"/>
    </location>
</feature>
<evidence type="ECO:0000256" key="3">
    <source>
        <dbReference type="ARBA" id="ARBA00023082"/>
    </source>
</evidence>
<dbReference type="Gene3D" id="1.10.1740.10">
    <property type="match status" value="1"/>
</dbReference>
<comment type="similarity">
    <text evidence="1">Belongs to the sigma-70 factor family. ECF subfamily.</text>
</comment>
<accession>A0A1V9FNL1</accession>
<keyword evidence="3" id="KW-0731">Sigma factor</keyword>
<sequence>MNRVTINSLHNEKALLEQVAQGDESAFRIVFDHYRDAIFTFACKVIQHDALAEEIVQDVFVKIWINRAGLPAVRNFPDFLFIIARNHTLNALRRLARERKLSLTTNAELELPGVSTEAIIVQRDYDRLLQQAIAQLPPRQKLVYTLGRQEGFTREEIAAQLQLSPETVKVHMAQALKNLRSFFNENSDGILLLIAVILLELPVASFQLPGLK</sequence>
<feature type="domain" description="RNA polymerase sigma factor 70 region 4 type 2" evidence="7">
    <location>
        <begin position="127"/>
        <end position="179"/>
    </location>
</feature>
<dbReference type="CDD" id="cd06171">
    <property type="entry name" value="Sigma70_r4"/>
    <property type="match status" value="1"/>
</dbReference>